<dbReference type="Proteomes" id="UP001501444">
    <property type="component" value="Unassembled WGS sequence"/>
</dbReference>
<evidence type="ECO:0000313" key="1">
    <source>
        <dbReference type="EMBL" id="GAA2359056.1"/>
    </source>
</evidence>
<keyword evidence="2" id="KW-1185">Reference proteome</keyword>
<evidence type="ECO:0008006" key="3">
    <source>
        <dbReference type="Google" id="ProtNLM"/>
    </source>
</evidence>
<accession>A0ABP5TQH6</accession>
<dbReference type="Gene3D" id="1.25.10.10">
    <property type="entry name" value="Leucine-rich Repeat Variant"/>
    <property type="match status" value="1"/>
</dbReference>
<dbReference type="InterPro" id="IPR016024">
    <property type="entry name" value="ARM-type_fold"/>
</dbReference>
<name>A0ABP5TQH6_9ACTN</name>
<protein>
    <recommendedName>
        <fullName evidence="3">Knr4/Smi1-like domain-containing protein</fullName>
    </recommendedName>
</protein>
<proteinExistence type="predicted"/>
<comment type="caution">
    <text evidence="1">The sequence shown here is derived from an EMBL/GenBank/DDBJ whole genome shotgun (WGS) entry which is preliminary data.</text>
</comment>
<reference evidence="2" key="1">
    <citation type="journal article" date="2019" name="Int. J. Syst. Evol. Microbiol.">
        <title>The Global Catalogue of Microorganisms (GCM) 10K type strain sequencing project: providing services to taxonomists for standard genome sequencing and annotation.</title>
        <authorList>
            <consortium name="The Broad Institute Genomics Platform"/>
            <consortium name="The Broad Institute Genome Sequencing Center for Infectious Disease"/>
            <person name="Wu L."/>
            <person name="Ma J."/>
        </authorList>
    </citation>
    <scope>NUCLEOTIDE SEQUENCE [LARGE SCALE GENOMIC DNA]</scope>
    <source>
        <strain evidence="2">JCM 3272</strain>
    </source>
</reference>
<evidence type="ECO:0000313" key="2">
    <source>
        <dbReference type="Proteomes" id="UP001501444"/>
    </source>
</evidence>
<gene>
    <name evidence="1" type="ORF">GCM10010170_053230</name>
</gene>
<dbReference type="InterPro" id="IPR011989">
    <property type="entry name" value="ARM-like"/>
</dbReference>
<dbReference type="SUPFAM" id="SSF48371">
    <property type="entry name" value="ARM repeat"/>
    <property type="match status" value="1"/>
</dbReference>
<organism evidence="1 2">
    <name type="scientific">Dactylosporangium salmoneum</name>
    <dbReference type="NCBI Taxonomy" id="53361"/>
    <lineage>
        <taxon>Bacteria</taxon>
        <taxon>Bacillati</taxon>
        <taxon>Actinomycetota</taxon>
        <taxon>Actinomycetes</taxon>
        <taxon>Micromonosporales</taxon>
        <taxon>Micromonosporaceae</taxon>
        <taxon>Dactylosporangium</taxon>
    </lineage>
</organism>
<dbReference type="EMBL" id="BAAARV010000046">
    <property type="protein sequence ID" value="GAA2359056.1"/>
    <property type="molecule type" value="Genomic_DNA"/>
</dbReference>
<sequence length="274" mass="29778">MIVHLQLARLHAGGYATAAPATADDIDGLAHVLGVPLPPAIRAIYEDHEAEASDLGPLRLMSPSEAAEAITALRDFGVPFDDHELGTFWTDDNSNYAGVFASGDLAGRVFRIDHEEPSPEPCWRSVESFYDALLDARDSGLGWWDLATDYPREPTDQTPEDDALGHRLFALYHERPDSPIGQRAAHQALALSSATHEAHVVSLLGSDDMWIQERAVQILGHWRWEPAVASIAEVVRNGEHNGRTAGIHALKQIGSPAADAALRSLSQELGDSYV</sequence>